<reference evidence="1 2" key="1">
    <citation type="submission" date="2018-02" db="EMBL/GenBank/DDBJ databases">
        <title>Fusarium culmorum secondary metabolites in fungal-bacterial-plant interactions.</title>
        <authorList>
            <person name="Schmidt R."/>
        </authorList>
    </citation>
    <scope>NUCLEOTIDE SEQUENCE [LARGE SCALE GENOMIC DNA]</scope>
    <source>
        <strain evidence="1 2">PV</strain>
    </source>
</reference>
<evidence type="ECO:0000313" key="2">
    <source>
        <dbReference type="Proteomes" id="UP000241587"/>
    </source>
</evidence>
<proteinExistence type="predicted"/>
<dbReference type="AlphaFoldDB" id="A0A2T4GPH4"/>
<protein>
    <submittedName>
        <fullName evidence="1">Uncharacterized protein</fullName>
    </submittedName>
</protein>
<accession>A0A2T4GPH4</accession>
<keyword evidence="2" id="KW-1185">Reference proteome</keyword>
<name>A0A2T4GPH4_FUSCU</name>
<dbReference type="EMBL" id="PVEM01000012">
    <property type="protein sequence ID" value="PTD05463.1"/>
    <property type="molecule type" value="Genomic_DNA"/>
</dbReference>
<sequence length="49" mass="5397">MPYQIIHPTISRHSPQTAVVYPAAIPIEFLFTSPVLPSVAISRAQNHSL</sequence>
<gene>
    <name evidence="1" type="ORF">FCULG_00000028</name>
</gene>
<dbReference type="Proteomes" id="UP000241587">
    <property type="component" value="Unassembled WGS sequence"/>
</dbReference>
<organism evidence="1 2">
    <name type="scientific">Fusarium culmorum</name>
    <dbReference type="NCBI Taxonomy" id="5516"/>
    <lineage>
        <taxon>Eukaryota</taxon>
        <taxon>Fungi</taxon>
        <taxon>Dikarya</taxon>
        <taxon>Ascomycota</taxon>
        <taxon>Pezizomycotina</taxon>
        <taxon>Sordariomycetes</taxon>
        <taxon>Hypocreomycetidae</taxon>
        <taxon>Hypocreales</taxon>
        <taxon>Nectriaceae</taxon>
        <taxon>Fusarium</taxon>
    </lineage>
</organism>
<comment type="caution">
    <text evidence="1">The sequence shown here is derived from an EMBL/GenBank/DDBJ whole genome shotgun (WGS) entry which is preliminary data.</text>
</comment>
<evidence type="ECO:0000313" key="1">
    <source>
        <dbReference type="EMBL" id="PTD05463.1"/>
    </source>
</evidence>